<dbReference type="GeneID" id="35444755"/>
<dbReference type="Proteomes" id="UP000242254">
    <property type="component" value="Unassembled WGS sequence"/>
</dbReference>
<keyword evidence="2" id="KW-1185">Reference proteome</keyword>
<protein>
    <submittedName>
        <fullName evidence="1">Uncharacterized protein</fullName>
    </submittedName>
</protein>
<evidence type="ECO:0000313" key="2">
    <source>
        <dbReference type="Proteomes" id="UP000242254"/>
    </source>
</evidence>
<reference evidence="1 2" key="1">
    <citation type="journal article" date="2016" name="Proc. Natl. Acad. Sci. U.S.A.">
        <title>Lipid metabolic changes in an early divergent fungus govern the establishment of a mutualistic symbiosis with endobacteria.</title>
        <authorList>
            <person name="Lastovetsky O.A."/>
            <person name="Gaspar M.L."/>
            <person name="Mondo S.J."/>
            <person name="LaButti K.M."/>
            <person name="Sandor L."/>
            <person name="Grigoriev I.V."/>
            <person name="Henry S.A."/>
            <person name="Pawlowska T.E."/>
        </authorList>
    </citation>
    <scope>NUCLEOTIDE SEQUENCE [LARGE SCALE GENOMIC DNA]</scope>
    <source>
        <strain evidence="1 2">ATCC 52813</strain>
    </source>
</reference>
<organism evidence="1 2">
    <name type="scientific">Rhizopus microsporus ATCC 52813</name>
    <dbReference type="NCBI Taxonomy" id="1340429"/>
    <lineage>
        <taxon>Eukaryota</taxon>
        <taxon>Fungi</taxon>
        <taxon>Fungi incertae sedis</taxon>
        <taxon>Mucoromycota</taxon>
        <taxon>Mucoromycotina</taxon>
        <taxon>Mucoromycetes</taxon>
        <taxon>Mucorales</taxon>
        <taxon>Mucorineae</taxon>
        <taxon>Rhizopodaceae</taxon>
        <taxon>Rhizopus</taxon>
    </lineage>
</organism>
<gene>
    <name evidence="1" type="ORF">RHIMIDRAFT_290877</name>
</gene>
<proteinExistence type="predicted"/>
<accession>A0A2G4T0E6</accession>
<sequence>MSVSVSVSVSMSVSVSVSSFVNFLGYRCRCGVGIGVDVGVGVGIGVGVGVGVVIIQEEDINNLYLPFEMRPGTDLTSKLIPNNKTVINIIVHHLLGINIPNNAYLSGSTEWADGKRSDALYIPRNGVTHDLPPILIEVQNCIDQLFMIRLINYCAHVYERYEVLPVVLVFVVKKFSNTTFEEKFVKKANAPYILETQCEFWAKSTNFVSAKSIENFTQDSMDPFVALAYFTVSQAQDLKSLTFAADMTIRFLIKLQTKCKK</sequence>
<dbReference type="RefSeq" id="XP_023467854.1">
    <property type="nucleotide sequence ID" value="XM_023613766.1"/>
</dbReference>
<name>A0A2G4T0E6_RHIZD</name>
<evidence type="ECO:0000313" key="1">
    <source>
        <dbReference type="EMBL" id="PHZ14146.1"/>
    </source>
</evidence>
<dbReference type="EMBL" id="KZ303846">
    <property type="protein sequence ID" value="PHZ14146.1"/>
    <property type="molecule type" value="Genomic_DNA"/>
</dbReference>
<dbReference type="AlphaFoldDB" id="A0A2G4T0E6"/>